<evidence type="ECO:0000256" key="3">
    <source>
        <dbReference type="RuleBase" id="RU363067"/>
    </source>
</evidence>
<evidence type="ECO:0000256" key="1">
    <source>
        <dbReference type="ARBA" id="ARBA00022723"/>
    </source>
</evidence>
<dbReference type="InterPro" id="IPR003607">
    <property type="entry name" value="HD/PDEase_dom"/>
</dbReference>
<feature type="compositionally biased region" description="Basic and acidic residues" evidence="4">
    <location>
        <begin position="632"/>
        <end position="654"/>
    </location>
</feature>
<name>A0AA36DHU3_9BILA</name>
<evidence type="ECO:0000256" key="2">
    <source>
        <dbReference type="ARBA" id="ARBA00022801"/>
    </source>
</evidence>
<keyword evidence="1 3" id="KW-0479">Metal-binding</keyword>
<feature type="region of interest" description="Disordered" evidence="4">
    <location>
        <begin position="152"/>
        <end position="186"/>
    </location>
</feature>
<dbReference type="PROSITE" id="PS00126">
    <property type="entry name" value="PDEASE_I_1"/>
    <property type="match status" value="1"/>
</dbReference>
<dbReference type="EMBL" id="CATQJA010002709">
    <property type="protein sequence ID" value="CAJ0586645.1"/>
    <property type="molecule type" value="Genomic_DNA"/>
</dbReference>
<dbReference type="Proteomes" id="UP001177023">
    <property type="component" value="Unassembled WGS sequence"/>
</dbReference>
<feature type="compositionally biased region" description="Acidic residues" evidence="4">
    <location>
        <begin position="598"/>
        <end position="614"/>
    </location>
</feature>
<dbReference type="PANTHER" id="PTHR11347">
    <property type="entry name" value="CYCLIC NUCLEOTIDE PHOSPHODIESTERASE"/>
    <property type="match status" value="1"/>
</dbReference>
<dbReference type="InterPro" id="IPR002073">
    <property type="entry name" value="PDEase_catalytic_dom"/>
</dbReference>
<comment type="similarity">
    <text evidence="3">Belongs to the cyclic nucleotide phosphodiesterase family.</text>
</comment>
<evidence type="ECO:0000313" key="7">
    <source>
        <dbReference type="Proteomes" id="UP001177023"/>
    </source>
</evidence>
<dbReference type="GO" id="GO:0046872">
    <property type="term" value="F:metal ion binding"/>
    <property type="evidence" value="ECO:0007669"/>
    <property type="project" value="UniProtKB-KW"/>
</dbReference>
<accession>A0AA36DHU3</accession>
<proteinExistence type="inferred from homology"/>
<organism evidence="6 7">
    <name type="scientific">Mesorhabditis spiculigera</name>
    <dbReference type="NCBI Taxonomy" id="96644"/>
    <lineage>
        <taxon>Eukaryota</taxon>
        <taxon>Metazoa</taxon>
        <taxon>Ecdysozoa</taxon>
        <taxon>Nematoda</taxon>
        <taxon>Chromadorea</taxon>
        <taxon>Rhabditida</taxon>
        <taxon>Rhabditina</taxon>
        <taxon>Rhabditomorpha</taxon>
        <taxon>Rhabditoidea</taxon>
        <taxon>Rhabditidae</taxon>
        <taxon>Mesorhabditinae</taxon>
        <taxon>Mesorhabditis</taxon>
    </lineage>
</organism>
<comment type="cofactor">
    <cofactor evidence="3">
        <name>a divalent metal cation</name>
        <dbReference type="ChEBI" id="CHEBI:60240"/>
    </cofactor>
    <text evidence="3">Binds 2 divalent metal cations per subunit. Site 1 may preferentially bind zinc ions, while site 2 has a preference for magnesium and/or manganese ions.</text>
</comment>
<dbReference type="Gene3D" id="1.10.1300.10">
    <property type="entry name" value="3'5'-cyclic nucleotide phosphodiesterase, catalytic domain"/>
    <property type="match status" value="1"/>
</dbReference>
<keyword evidence="7" id="KW-1185">Reference proteome</keyword>
<feature type="region of interest" description="Disordered" evidence="4">
    <location>
        <begin position="598"/>
        <end position="683"/>
    </location>
</feature>
<feature type="domain" description="PDEase" evidence="5">
    <location>
        <begin position="221"/>
        <end position="598"/>
    </location>
</feature>
<gene>
    <name evidence="6" type="ORF">MSPICULIGERA_LOCUS24639</name>
</gene>
<evidence type="ECO:0000313" key="6">
    <source>
        <dbReference type="EMBL" id="CAJ0586645.1"/>
    </source>
</evidence>
<dbReference type="AlphaFoldDB" id="A0AA36DHU3"/>
<evidence type="ECO:0000259" key="5">
    <source>
        <dbReference type="PROSITE" id="PS51845"/>
    </source>
</evidence>
<reference evidence="6" key="1">
    <citation type="submission" date="2023-06" db="EMBL/GenBank/DDBJ databases">
        <authorList>
            <person name="Delattre M."/>
        </authorList>
    </citation>
    <scope>NUCLEOTIDE SEQUENCE</scope>
    <source>
        <strain evidence="6">AF72</strain>
    </source>
</reference>
<keyword evidence="2 3" id="KW-0378">Hydrolase</keyword>
<protein>
    <recommendedName>
        <fullName evidence="3">Phosphodiesterase</fullName>
        <ecNumber evidence="3">3.1.4.-</ecNumber>
    </recommendedName>
</protein>
<dbReference type="CDD" id="cd00077">
    <property type="entry name" value="HDc"/>
    <property type="match status" value="1"/>
</dbReference>
<feature type="non-terminal residue" evidence="6">
    <location>
        <position position="683"/>
    </location>
</feature>
<sequence>MQKTFHEAMRNRRTSLPATSLSLSKTTPVTISNITEARGILVDLMAGKELPPNVLGCLRAVATLLTPSTPLPAAKDQKMTSEAQRVRDASKERRISHLLTLFPASLSTHHTDFGLPCVVENPYSGEQLLVSGTSKPRVSNITFSTVTSATGLPTIAAEPNRPRSSRSESYWKPETPSTNGPESIHDSASCHRLDVAASSNSVSAEDSTARVATENHVEVEEDRENEPCSSDAVYATGKVEFCPKEINEDPYWAQLPDWNFPIFDMYEKNKETCLSRLTYRIFQQADLFRIFRLNHQKFFNYFHALEQGYWNIPYHNRLHASDVLHGVYYLTCNSVHPQFGQGVPADSQDEACPPQPKSLRDSPAITVSETMSALELMALYTAAAMHDYDHPGRTNAFLVANEAPMAILYNDRSVLENHHAAESWKLLQDPDNFFLDTLDAAEIKRFRYLVLEYILATDLKQHFDIIISFNDRVSSSLDMNNEADRMLVSKLVIKLADINSPCKPYNLHLKWTERICEEFYMQGAEEEKRGITITAYMDRSNPQVAKLQDSFISHVVSPLSCCMNEAGLLPILPGLEEPEIMINLRHNHAKWLSEIVPEPEEEEELPEPQPEQEQDQQSCSSSGVGTGNGTIEVRKKEECSPISESPEKLERATTSDESDQADAQGPELQIDFEMCTIPEEEYL</sequence>
<dbReference type="InterPro" id="IPR036971">
    <property type="entry name" value="PDEase_catalytic_dom_sf"/>
</dbReference>
<dbReference type="SUPFAM" id="SSF109604">
    <property type="entry name" value="HD-domain/PDEase-like"/>
    <property type="match status" value="1"/>
</dbReference>
<evidence type="ECO:0000256" key="4">
    <source>
        <dbReference type="SAM" id="MobiDB-lite"/>
    </source>
</evidence>
<dbReference type="EC" id="3.1.4.-" evidence="3"/>
<dbReference type="InterPro" id="IPR023174">
    <property type="entry name" value="PDEase_CS"/>
</dbReference>
<feature type="region of interest" description="Disordered" evidence="4">
    <location>
        <begin position="199"/>
        <end position="229"/>
    </location>
</feature>
<dbReference type="GO" id="GO:0004114">
    <property type="term" value="F:3',5'-cyclic-nucleotide phosphodiesterase activity"/>
    <property type="evidence" value="ECO:0007669"/>
    <property type="project" value="InterPro"/>
</dbReference>
<dbReference type="GO" id="GO:0007165">
    <property type="term" value="P:signal transduction"/>
    <property type="evidence" value="ECO:0007669"/>
    <property type="project" value="InterPro"/>
</dbReference>
<dbReference type="Pfam" id="PF00233">
    <property type="entry name" value="PDEase_I"/>
    <property type="match status" value="1"/>
</dbReference>
<dbReference type="PROSITE" id="PS51845">
    <property type="entry name" value="PDEASE_I_2"/>
    <property type="match status" value="1"/>
</dbReference>
<comment type="caution">
    <text evidence="6">The sequence shown here is derived from an EMBL/GenBank/DDBJ whole genome shotgun (WGS) entry which is preliminary data.</text>
</comment>